<keyword evidence="2" id="KW-0444">Lipid biosynthesis</keyword>
<dbReference type="InterPro" id="IPR033640">
    <property type="entry name" value="FAR_C"/>
</dbReference>
<dbReference type="PANTHER" id="PTHR11011:SF45">
    <property type="entry name" value="FATTY ACYL-COA REDUCTASE CG8306-RELATED"/>
    <property type="match status" value="1"/>
</dbReference>
<sequence>MAVRIADALAGRRVLVTGATGFIGEALLRTLLVEVPGARPVVLVRPKAGQPGAARLARTLRKRTFAPAVEAAGGGAQGAAVLLERVQVVEGDLSDVPALPDDLDVVVHCAGEVSFDPPIHEALDVNVVGTRSLLARVREVDDAQRRRGRRVHYVHVSTAYVGGRRRGPVPEGPVEHAVDWRTELEAGLAVARDVEVASRAPDQLARFNDEAEAEHGPAGALTSAADAERRRRAWVLDQQRAAGGQRGHSLGWTDVYTFTKALGERVVEELAGGDDPLPVTIVRPSIVESALLAPHPGWIEGFKMAEPIILSFGRGELPEVPAAPDATIDIVPVDHVVNAMVAVCATPPAPGPPRYFHVSSGARNPLPFRRLYELVREYFEAHPFDPGESGPEVLPTWTFPGAAAVERRLALGERLHAAGEKVLGLTPRSDRVRDWARDLDRAKSRLELLRRYSDLYQAYTQSELHFVDDATLALHRALHPDDAATFGFDTAAIDWAHYIRDVHTPAVTAPVRKLDDLRRRRSTTAGRGRELAPAAEGAGPSDVLAVFDLDGTLMSSNVLESYLWVRLPELGALDRAREVGRVLRRLPGLVAAERRERSDFLRQVYKRYEGADLAELDRLVDEVLTPHTLARVSAAALRRVRQHRSAGHRTVLLTGAVRPLTRPFWPLFDEVVSAELAADAAGRATGYLVSPPLVGEARAAWVVRYAQVGGHDLARSYAYADSHSDLPLLRCVGLPTAVSPDVPLLRAARAARWPVETWAAPVRSGGDGGPLRRLVPSTAPDTAGMALP</sequence>
<gene>
    <name evidence="6" type="ORF">AVDCRST_MAG35-2687</name>
</gene>
<keyword evidence="3" id="KW-0443">Lipid metabolism</keyword>
<dbReference type="EMBL" id="CADCUY010000534">
    <property type="protein sequence ID" value="CAA9432295.1"/>
    <property type="molecule type" value="Genomic_DNA"/>
</dbReference>
<dbReference type="Gene3D" id="3.40.50.720">
    <property type="entry name" value="NAD(P)-binding Rossmann-like Domain"/>
    <property type="match status" value="1"/>
</dbReference>
<keyword evidence="6" id="KW-0378">Hydrolase</keyword>
<evidence type="ECO:0000259" key="5">
    <source>
        <dbReference type="Pfam" id="PF07993"/>
    </source>
</evidence>
<dbReference type="GO" id="GO:0080019">
    <property type="term" value="F:alcohol-forming very long-chain fatty acyl-CoA reductase activity"/>
    <property type="evidence" value="ECO:0007669"/>
    <property type="project" value="InterPro"/>
</dbReference>
<name>A0A6J4Q6W0_9ACTN</name>
<evidence type="ECO:0000256" key="4">
    <source>
        <dbReference type="SAM" id="MobiDB-lite"/>
    </source>
</evidence>
<feature type="domain" description="Thioester reductase (TE)" evidence="5">
    <location>
        <begin position="16"/>
        <end position="340"/>
    </location>
</feature>
<comment type="similarity">
    <text evidence="1">Belongs to the fatty acyl-CoA reductase family.</text>
</comment>
<reference evidence="6" key="1">
    <citation type="submission" date="2020-02" db="EMBL/GenBank/DDBJ databases">
        <authorList>
            <person name="Meier V. D."/>
        </authorList>
    </citation>
    <scope>NUCLEOTIDE SEQUENCE</scope>
    <source>
        <strain evidence="6">AVDCRST_MAG35</strain>
    </source>
</reference>
<dbReference type="SUPFAM" id="SSF56784">
    <property type="entry name" value="HAD-like"/>
    <property type="match status" value="1"/>
</dbReference>
<accession>A0A6J4Q6W0</accession>
<dbReference type="GO" id="GO:0016787">
    <property type="term" value="F:hydrolase activity"/>
    <property type="evidence" value="ECO:0007669"/>
    <property type="project" value="UniProtKB-KW"/>
</dbReference>
<dbReference type="EC" id="3.1.3.3" evidence="6"/>
<evidence type="ECO:0000256" key="2">
    <source>
        <dbReference type="ARBA" id="ARBA00022516"/>
    </source>
</evidence>
<evidence type="ECO:0000256" key="1">
    <source>
        <dbReference type="ARBA" id="ARBA00005928"/>
    </source>
</evidence>
<proteinExistence type="inferred from homology"/>
<dbReference type="SUPFAM" id="SSF51735">
    <property type="entry name" value="NAD(P)-binding Rossmann-fold domains"/>
    <property type="match status" value="1"/>
</dbReference>
<protein>
    <submittedName>
        <fullName evidence="6">Phosphoserine phosphatase</fullName>
        <ecNumber evidence="6">3.1.3.3</ecNumber>
    </submittedName>
</protein>
<dbReference type="AlphaFoldDB" id="A0A6J4Q6W0"/>
<feature type="region of interest" description="Disordered" evidence="4">
    <location>
        <begin position="764"/>
        <end position="788"/>
    </location>
</feature>
<dbReference type="GO" id="GO:0010345">
    <property type="term" value="P:suberin biosynthetic process"/>
    <property type="evidence" value="ECO:0007669"/>
    <property type="project" value="TreeGrafter"/>
</dbReference>
<dbReference type="CDD" id="cd09071">
    <property type="entry name" value="FAR_C"/>
    <property type="match status" value="1"/>
</dbReference>
<organism evidence="6">
    <name type="scientific">uncultured Quadrisphaera sp</name>
    <dbReference type="NCBI Taxonomy" id="904978"/>
    <lineage>
        <taxon>Bacteria</taxon>
        <taxon>Bacillati</taxon>
        <taxon>Actinomycetota</taxon>
        <taxon>Actinomycetes</taxon>
        <taxon>Kineosporiales</taxon>
        <taxon>Kineosporiaceae</taxon>
        <taxon>Quadrisphaera</taxon>
        <taxon>environmental samples</taxon>
    </lineage>
</organism>
<dbReference type="InterPro" id="IPR026055">
    <property type="entry name" value="FAR"/>
</dbReference>
<dbReference type="Gene3D" id="3.40.50.1000">
    <property type="entry name" value="HAD superfamily/HAD-like"/>
    <property type="match status" value="1"/>
</dbReference>
<dbReference type="Pfam" id="PF07993">
    <property type="entry name" value="NAD_binding_4"/>
    <property type="match status" value="1"/>
</dbReference>
<dbReference type="Gene3D" id="1.20.1440.100">
    <property type="entry name" value="SG protein - dephosphorylation function"/>
    <property type="match status" value="1"/>
</dbReference>
<dbReference type="Pfam" id="PF12710">
    <property type="entry name" value="HAD"/>
    <property type="match status" value="1"/>
</dbReference>
<evidence type="ECO:0000313" key="6">
    <source>
        <dbReference type="EMBL" id="CAA9432295.1"/>
    </source>
</evidence>
<dbReference type="InterPro" id="IPR023214">
    <property type="entry name" value="HAD_sf"/>
</dbReference>
<dbReference type="InterPro" id="IPR036291">
    <property type="entry name" value="NAD(P)-bd_dom_sf"/>
</dbReference>
<dbReference type="PANTHER" id="PTHR11011">
    <property type="entry name" value="MALE STERILITY PROTEIN 2-RELATED"/>
    <property type="match status" value="1"/>
</dbReference>
<dbReference type="InterPro" id="IPR013120">
    <property type="entry name" value="FAR_NAD-bd"/>
</dbReference>
<evidence type="ECO:0000256" key="3">
    <source>
        <dbReference type="ARBA" id="ARBA00023098"/>
    </source>
</evidence>
<dbReference type="InterPro" id="IPR036412">
    <property type="entry name" value="HAD-like_sf"/>
</dbReference>
<dbReference type="GO" id="GO:0035336">
    <property type="term" value="P:long-chain fatty-acyl-CoA metabolic process"/>
    <property type="evidence" value="ECO:0007669"/>
    <property type="project" value="TreeGrafter"/>
</dbReference>